<gene>
    <name evidence="1" type="ORF">GCM10010346_57160</name>
</gene>
<accession>A0ABQ3EAC5</accession>
<dbReference type="Proteomes" id="UP000599437">
    <property type="component" value="Unassembled WGS sequence"/>
</dbReference>
<protein>
    <submittedName>
        <fullName evidence="1">Uncharacterized protein</fullName>
    </submittedName>
</protein>
<dbReference type="RefSeq" id="WP_189716281.1">
    <property type="nucleotide sequence ID" value="NZ_BMVO01000027.1"/>
</dbReference>
<organism evidence="1 2">
    <name type="scientific">Streptomyces chryseus</name>
    <dbReference type="NCBI Taxonomy" id="68186"/>
    <lineage>
        <taxon>Bacteria</taxon>
        <taxon>Bacillati</taxon>
        <taxon>Actinomycetota</taxon>
        <taxon>Actinomycetes</taxon>
        <taxon>Kitasatosporales</taxon>
        <taxon>Streptomycetaceae</taxon>
        <taxon>Streptomyces</taxon>
    </lineage>
</organism>
<evidence type="ECO:0000313" key="2">
    <source>
        <dbReference type="Proteomes" id="UP000599437"/>
    </source>
</evidence>
<proteinExistence type="predicted"/>
<sequence>MGVRHHAAPESQGLLADVLQVTAAAPALGWPTWLPARTDVLPFTPAGSRLTSMEATVAHIDRRALLHTEAAALVGTPLSTAP</sequence>
<name>A0ABQ3EAC5_9ACTN</name>
<comment type="caution">
    <text evidence="1">The sequence shown here is derived from an EMBL/GenBank/DDBJ whole genome shotgun (WGS) entry which is preliminary data.</text>
</comment>
<reference evidence="2" key="1">
    <citation type="journal article" date="2019" name="Int. J. Syst. Evol. Microbiol.">
        <title>The Global Catalogue of Microorganisms (GCM) 10K type strain sequencing project: providing services to taxonomists for standard genome sequencing and annotation.</title>
        <authorList>
            <consortium name="The Broad Institute Genomics Platform"/>
            <consortium name="The Broad Institute Genome Sequencing Center for Infectious Disease"/>
            <person name="Wu L."/>
            <person name="Ma J."/>
        </authorList>
    </citation>
    <scope>NUCLEOTIDE SEQUENCE [LARGE SCALE GENOMIC DNA]</scope>
    <source>
        <strain evidence="2">JCM 4737</strain>
    </source>
</reference>
<keyword evidence="2" id="KW-1185">Reference proteome</keyword>
<dbReference type="EMBL" id="BMVO01000027">
    <property type="protein sequence ID" value="GHB26087.1"/>
    <property type="molecule type" value="Genomic_DNA"/>
</dbReference>
<evidence type="ECO:0000313" key="1">
    <source>
        <dbReference type="EMBL" id="GHB26087.1"/>
    </source>
</evidence>